<reference evidence="7 8" key="1">
    <citation type="submission" date="2015-10" db="EMBL/GenBank/DDBJ databases">
        <title>Draft genome sequence of pyrrolomycin-producing Streptomyces vitaminophilus.</title>
        <authorList>
            <person name="Graham D.E."/>
            <person name="Mahan K.M."/>
            <person name="Klingeman D.M."/>
            <person name="Hettich R.L."/>
            <person name="Parry R.J."/>
        </authorList>
    </citation>
    <scope>NUCLEOTIDE SEQUENCE [LARGE SCALE GENOMIC DNA]</scope>
    <source>
        <strain evidence="7 8">ATCC 31673</strain>
    </source>
</reference>
<comment type="subcellular location">
    <subcellularLocation>
        <location evidence="1">Cell membrane</location>
        <topology evidence="1">Multi-pass membrane protein</topology>
    </subcellularLocation>
</comment>
<evidence type="ECO:0000256" key="1">
    <source>
        <dbReference type="ARBA" id="ARBA00004651"/>
    </source>
</evidence>
<keyword evidence="4" id="KW-0812">Transmembrane</keyword>
<evidence type="ECO:0000256" key="5">
    <source>
        <dbReference type="ARBA" id="ARBA00022989"/>
    </source>
</evidence>
<organism evidence="7 8">
    <name type="scientific">Wenjunlia vitaminophila</name>
    <name type="common">Streptomyces vitaminophilus</name>
    <dbReference type="NCBI Taxonomy" id="76728"/>
    <lineage>
        <taxon>Bacteria</taxon>
        <taxon>Bacillati</taxon>
        <taxon>Actinomycetota</taxon>
        <taxon>Actinomycetes</taxon>
        <taxon>Kitasatosporales</taxon>
        <taxon>Streptomycetaceae</taxon>
        <taxon>Wenjunlia</taxon>
    </lineage>
</organism>
<keyword evidence="8" id="KW-1185">Reference proteome</keyword>
<dbReference type="OrthoDB" id="329282at2"/>
<comment type="similarity">
    <text evidence="2">Belongs to the DoxX family.</text>
</comment>
<dbReference type="InterPro" id="IPR032808">
    <property type="entry name" value="DoxX"/>
</dbReference>
<sequence>MSVMRQVARPMLAWIFIQFGFNHLRDPSAAAPAAEAVVTPLAEYLPGFPKDHEQAVRLNGAVQVGAGAMLAMGRMPRAAALALAASLVPTTVAGHAFWKIEDPQERNQQLVHFLKNLSMLGGLLLAAADTGGRPCLARRSRAATAHARRDVRLACRSAQAANTARGVKERLPGR</sequence>
<dbReference type="Proteomes" id="UP000050867">
    <property type="component" value="Unassembled WGS sequence"/>
</dbReference>
<name>A0A0T6LXQ5_WENVI</name>
<dbReference type="PANTHER" id="PTHR33452:SF1">
    <property type="entry name" value="INNER MEMBRANE PROTEIN YPHA-RELATED"/>
    <property type="match status" value="1"/>
</dbReference>
<evidence type="ECO:0000256" key="6">
    <source>
        <dbReference type="ARBA" id="ARBA00023136"/>
    </source>
</evidence>
<comment type="caution">
    <text evidence="7">The sequence shown here is derived from an EMBL/GenBank/DDBJ whole genome shotgun (WGS) entry which is preliminary data.</text>
</comment>
<dbReference type="STRING" id="76728.AQ490_15730"/>
<dbReference type="PANTHER" id="PTHR33452">
    <property type="entry name" value="OXIDOREDUCTASE CATD-RELATED"/>
    <property type="match status" value="1"/>
</dbReference>
<keyword evidence="3" id="KW-1003">Cell membrane</keyword>
<dbReference type="InterPro" id="IPR051907">
    <property type="entry name" value="DoxX-like_oxidoreductase"/>
</dbReference>
<keyword evidence="6" id="KW-0472">Membrane</keyword>
<dbReference type="Pfam" id="PF07681">
    <property type="entry name" value="DoxX"/>
    <property type="match status" value="1"/>
</dbReference>
<evidence type="ECO:0000256" key="2">
    <source>
        <dbReference type="ARBA" id="ARBA00006679"/>
    </source>
</evidence>
<dbReference type="AlphaFoldDB" id="A0A0T6LXQ5"/>
<accession>A0A0T6LXQ5</accession>
<dbReference type="GO" id="GO:0005886">
    <property type="term" value="C:plasma membrane"/>
    <property type="evidence" value="ECO:0007669"/>
    <property type="project" value="UniProtKB-SubCell"/>
</dbReference>
<proteinExistence type="inferred from homology"/>
<evidence type="ECO:0000256" key="3">
    <source>
        <dbReference type="ARBA" id="ARBA00022475"/>
    </source>
</evidence>
<evidence type="ECO:0000313" key="8">
    <source>
        <dbReference type="Proteomes" id="UP000050867"/>
    </source>
</evidence>
<dbReference type="RefSeq" id="WP_026219751.1">
    <property type="nucleotide sequence ID" value="NZ_LLZU01000005.1"/>
</dbReference>
<evidence type="ECO:0000256" key="4">
    <source>
        <dbReference type="ARBA" id="ARBA00022692"/>
    </source>
</evidence>
<protein>
    <submittedName>
        <fullName evidence="7">DoxX family protein</fullName>
    </submittedName>
</protein>
<dbReference type="EMBL" id="LLZU01000005">
    <property type="protein sequence ID" value="KRV50524.1"/>
    <property type="molecule type" value="Genomic_DNA"/>
</dbReference>
<evidence type="ECO:0000313" key="7">
    <source>
        <dbReference type="EMBL" id="KRV50524.1"/>
    </source>
</evidence>
<gene>
    <name evidence="7" type="ORF">AQ490_15730</name>
</gene>
<keyword evidence="5" id="KW-1133">Transmembrane helix</keyword>
<dbReference type="eggNOG" id="COG2259">
    <property type="taxonomic scope" value="Bacteria"/>
</dbReference>